<feature type="compositionally biased region" description="Basic and acidic residues" evidence="1">
    <location>
        <begin position="30"/>
        <end position="60"/>
    </location>
</feature>
<dbReference type="EMBL" id="LT671858">
    <property type="protein sequence ID" value="SIM67279.1"/>
    <property type="molecule type" value="Genomic_DNA"/>
</dbReference>
<sequence>MASDYQYSDPRLLFELWRELTGEDLLSDITESKEPQGKSVEGDKKEIRASQKETQKRRIK</sequence>
<dbReference type="GeneID" id="41588465"/>
<feature type="region of interest" description="Disordered" evidence="1">
    <location>
        <begin position="27"/>
        <end position="60"/>
    </location>
</feature>
<reference evidence="2" key="1">
    <citation type="submission" date="2016-04" db="EMBL/GenBank/DDBJ databases">
        <authorList>
            <person name="Evans L.H."/>
            <person name="Alamgir A."/>
            <person name="Owens N."/>
            <person name="Weber N.D."/>
            <person name="Virtaneva K."/>
            <person name="Barbian K."/>
            <person name="Babar A."/>
            <person name="Rosenke K."/>
        </authorList>
    </citation>
    <scope>NUCLEOTIDE SEQUENCE [LARGE SCALE GENOMIC DNA]</scope>
    <source>
        <strain evidence="2">S5</strain>
    </source>
</reference>
<proteinExistence type="predicted"/>
<evidence type="ECO:0000256" key="1">
    <source>
        <dbReference type="SAM" id="MobiDB-lite"/>
    </source>
</evidence>
<name>A0A1N5V3Q3_9ARCH</name>
<organism evidence="2">
    <name type="scientific">Cuniculiplasma divulgatum</name>
    <dbReference type="NCBI Taxonomy" id="1673428"/>
    <lineage>
        <taxon>Archaea</taxon>
        <taxon>Methanobacteriati</taxon>
        <taxon>Thermoplasmatota</taxon>
        <taxon>Thermoplasmata</taxon>
        <taxon>Thermoplasmatales</taxon>
        <taxon>Cuniculiplasmataceae</taxon>
        <taxon>Cuniculiplasma</taxon>
    </lineage>
</organism>
<dbReference type="RefSeq" id="WP_148689863.1">
    <property type="nucleotide sequence ID" value="NZ_LT671858.1"/>
</dbReference>
<gene>
    <name evidence="2" type="ORF">CSP5_1208</name>
</gene>
<dbReference type="AlphaFoldDB" id="A0A1N5V3Q3"/>
<dbReference type="Proteomes" id="UP000195607">
    <property type="component" value="Chromosome I"/>
</dbReference>
<evidence type="ECO:0000313" key="2">
    <source>
        <dbReference type="EMBL" id="SIM67279.1"/>
    </source>
</evidence>
<accession>A0A1N5V3Q3</accession>
<protein>
    <submittedName>
        <fullName evidence="2">Uncharacterized protein</fullName>
    </submittedName>
</protein>